<evidence type="ECO:0000256" key="4">
    <source>
        <dbReference type="ARBA" id="ARBA00023136"/>
    </source>
</evidence>
<evidence type="ECO:0000313" key="6">
    <source>
        <dbReference type="EMBL" id="TXD77804.1"/>
    </source>
</evidence>
<feature type="transmembrane region" description="Helical" evidence="5">
    <location>
        <begin position="260"/>
        <end position="280"/>
    </location>
</feature>
<feature type="transmembrane region" description="Helical" evidence="5">
    <location>
        <begin position="182"/>
        <end position="201"/>
    </location>
</feature>
<evidence type="ECO:0000256" key="5">
    <source>
        <dbReference type="SAM" id="Phobius"/>
    </source>
</evidence>
<dbReference type="PANTHER" id="PTHR43427:SF12">
    <property type="entry name" value="CHLORIDE TRANSPORTER"/>
    <property type="match status" value="1"/>
</dbReference>
<comment type="caution">
    <text evidence="6">The sequence shown here is derived from an EMBL/GenBank/DDBJ whole genome shotgun (WGS) entry which is preliminary data.</text>
</comment>
<dbReference type="InterPro" id="IPR050368">
    <property type="entry name" value="ClC-type_chloride_channel"/>
</dbReference>
<dbReference type="SUPFAM" id="SSF81340">
    <property type="entry name" value="Clc chloride channel"/>
    <property type="match status" value="1"/>
</dbReference>
<feature type="transmembrane region" description="Helical" evidence="5">
    <location>
        <begin position="15"/>
        <end position="39"/>
    </location>
</feature>
<accession>A0ABY3HNP1</accession>
<dbReference type="EMBL" id="VORV01000006">
    <property type="protein sequence ID" value="TXD77804.1"/>
    <property type="molecule type" value="Genomic_DNA"/>
</dbReference>
<feature type="transmembrane region" description="Helical" evidence="5">
    <location>
        <begin position="330"/>
        <end position="351"/>
    </location>
</feature>
<feature type="transmembrane region" description="Helical" evidence="5">
    <location>
        <begin position="51"/>
        <end position="69"/>
    </location>
</feature>
<keyword evidence="3 5" id="KW-1133">Transmembrane helix</keyword>
<dbReference type="InterPro" id="IPR001807">
    <property type="entry name" value="ClC"/>
</dbReference>
<keyword evidence="7" id="KW-1185">Reference proteome</keyword>
<evidence type="ECO:0000256" key="2">
    <source>
        <dbReference type="ARBA" id="ARBA00022692"/>
    </source>
</evidence>
<feature type="transmembrane region" description="Helical" evidence="5">
    <location>
        <begin position="221"/>
        <end position="239"/>
    </location>
</feature>
<evidence type="ECO:0000256" key="3">
    <source>
        <dbReference type="ARBA" id="ARBA00022989"/>
    </source>
</evidence>
<reference evidence="6 7" key="1">
    <citation type="submission" date="2019-08" db="EMBL/GenBank/DDBJ databases">
        <title>Genome of Algoriphagus ratkowskyi IC026.</title>
        <authorList>
            <person name="Bowman J.P."/>
        </authorList>
    </citation>
    <scope>NUCLEOTIDE SEQUENCE [LARGE SCALE GENOMIC DNA]</scope>
    <source>
        <strain evidence="6 7">IC026</strain>
    </source>
</reference>
<protein>
    <submittedName>
        <fullName evidence="6">Voltage-gated chloride channel family protein</fullName>
    </submittedName>
</protein>
<organism evidence="6 7">
    <name type="scientific">Algoriphagus ratkowskyi</name>
    <dbReference type="NCBI Taxonomy" id="57028"/>
    <lineage>
        <taxon>Bacteria</taxon>
        <taxon>Pseudomonadati</taxon>
        <taxon>Bacteroidota</taxon>
        <taxon>Cytophagia</taxon>
        <taxon>Cytophagales</taxon>
        <taxon>Cyclobacteriaceae</taxon>
        <taxon>Algoriphagus</taxon>
    </lineage>
</organism>
<dbReference type="InterPro" id="IPR014743">
    <property type="entry name" value="Cl-channel_core"/>
</dbReference>
<dbReference type="PRINTS" id="PR00762">
    <property type="entry name" value="CLCHANNEL"/>
</dbReference>
<name>A0ABY3HNP1_9BACT</name>
<sequence>MQKPSLSSTSVFRYLLLWIVLSLLVGLLSGAASAIFLIALNWATEYRESHLWIIAFLPIAGFVIGWSYYRYGENSVKGNNLLLDELYKTEKPIPLRMTPLVLFGTIMTHLFGGSAGREGTAVQMGGSLADQLTKYFHLNPEDRRIILIAGVAGGFASVFGTPLAGAIFALEWMLHREIRLKSLFPAFLTAFVANWVCTSLFGVGHTHYLVDLVPPHTLINLLWILPAGIAFGLSGRLFAQSTHFFSHQFSKHISYPPLRPVIGGLLIAAFVYFSDSTTYIGLGIPRIVEAFETPVPWYDWLAKTGLTSLTLGAGFKGGEVTPLFFTGATLGNALATWIPLPLALLAGMGFVGVFSGATNTPFACTVMGMELFGYESGIFLGIACLIAYLFSGKSSIYSSQNLDKKFHLYPAEGIFNVSPEKSQKKD</sequence>
<keyword evidence="4 5" id="KW-0472">Membrane</keyword>
<dbReference type="Proteomes" id="UP000321927">
    <property type="component" value="Unassembled WGS sequence"/>
</dbReference>
<dbReference type="PANTHER" id="PTHR43427">
    <property type="entry name" value="CHLORIDE CHANNEL PROTEIN CLC-E"/>
    <property type="match status" value="1"/>
</dbReference>
<feature type="transmembrane region" description="Helical" evidence="5">
    <location>
        <begin position="371"/>
        <end position="390"/>
    </location>
</feature>
<dbReference type="Gene3D" id="1.10.3080.10">
    <property type="entry name" value="Clc chloride channel"/>
    <property type="match status" value="1"/>
</dbReference>
<gene>
    <name evidence="6" type="ORF">ESW18_10585</name>
</gene>
<dbReference type="CDD" id="cd03682">
    <property type="entry name" value="ClC_sycA_like"/>
    <property type="match status" value="1"/>
</dbReference>
<keyword evidence="2 5" id="KW-0812">Transmembrane</keyword>
<evidence type="ECO:0000313" key="7">
    <source>
        <dbReference type="Proteomes" id="UP000321927"/>
    </source>
</evidence>
<evidence type="ECO:0000256" key="1">
    <source>
        <dbReference type="ARBA" id="ARBA00004141"/>
    </source>
</evidence>
<proteinExistence type="predicted"/>
<feature type="transmembrane region" description="Helical" evidence="5">
    <location>
        <begin position="145"/>
        <end position="170"/>
    </location>
</feature>
<dbReference type="Pfam" id="PF00654">
    <property type="entry name" value="Voltage_CLC"/>
    <property type="match status" value="1"/>
</dbReference>
<comment type="subcellular location">
    <subcellularLocation>
        <location evidence="1">Membrane</location>
        <topology evidence="1">Multi-pass membrane protein</topology>
    </subcellularLocation>
</comment>